<organism evidence="1 2">
    <name type="scientific">Armillaria novae-zelandiae</name>
    <dbReference type="NCBI Taxonomy" id="153914"/>
    <lineage>
        <taxon>Eukaryota</taxon>
        <taxon>Fungi</taxon>
        <taxon>Dikarya</taxon>
        <taxon>Basidiomycota</taxon>
        <taxon>Agaricomycotina</taxon>
        <taxon>Agaricomycetes</taxon>
        <taxon>Agaricomycetidae</taxon>
        <taxon>Agaricales</taxon>
        <taxon>Marasmiineae</taxon>
        <taxon>Physalacriaceae</taxon>
        <taxon>Armillaria</taxon>
    </lineage>
</organism>
<evidence type="ECO:0000313" key="1">
    <source>
        <dbReference type="EMBL" id="KAK0470814.1"/>
    </source>
</evidence>
<dbReference type="AlphaFoldDB" id="A0AA39NS23"/>
<gene>
    <name evidence="1" type="ORF">IW261DRAFT_921709</name>
</gene>
<protein>
    <submittedName>
        <fullName evidence="1">Uncharacterized protein</fullName>
    </submittedName>
</protein>
<dbReference type="Proteomes" id="UP001175227">
    <property type="component" value="Unassembled WGS sequence"/>
</dbReference>
<proteinExistence type="predicted"/>
<comment type="caution">
    <text evidence="1">The sequence shown here is derived from an EMBL/GenBank/DDBJ whole genome shotgun (WGS) entry which is preliminary data.</text>
</comment>
<evidence type="ECO:0000313" key="2">
    <source>
        <dbReference type="Proteomes" id="UP001175227"/>
    </source>
</evidence>
<sequence>MDGSSSGSGACVFSDGWCFIVTSPWMLPRHNFWPALRPLVEVLIHQYDAPYDYYRVPFDTMCGILEFGLRHGVRTVYDVFHETQCLDVFRDHSLRPSLVRVINGYVAGLAAPHASTDSQCHLDYLHEPENLFLACCVLTTNGWENFSELPSDIPETGPAGLSGTICRDIRALASLRPSDPSWDQCCRKLRDLLEDDGREFFVRQQKWMKHGFKVLKPEDIDQARSNIRIALDELDGFFSDSRNMNLRSSMHPRESMVRRFLGGISEYLQYPRRRERDEVQV</sequence>
<keyword evidence="2" id="KW-1185">Reference proteome</keyword>
<name>A0AA39NS23_9AGAR</name>
<reference evidence="1" key="1">
    <citation type="submission" date="2023-06" db="EMBL/GenBank/DDBJ databases">
        <authorList>
            <consortium name="Lawrence Berkeley National Laboratory"/>
            <person name="Ahrendt S."/>
            <person name="Sahu N."/>
            <person name="Indic B."/>
            <person name="Wong-Bajracharya J."/>
            <person name="Merenyi Z."/>
            <person name="Ke H.-M."/>
            <person name="Monk M."/>
            <person name="Kocsube S."/>
            <person name="Drula E."/>
            <person name="Lipzen A."/>
            <person name="Balint B."/>
            <person name="Henrissat B."/>
            <person name="Andreopoulos B."/>
            <person name="Martin F.M."/>
            <person name="Harder C.B."/>
            <person name="Rigling D."/>
            <person name="Ford K.L."/>
            <person name="Foster G.D."/>
            <person name="Pangilinan J."/>
            <person name="Papanicolaou A."/>
            <person name="Barry K."/>
            <person name="LaButti K."/>
            <person name="Viragh M."/>
            <person name="Koriabine M."/>
            <person name="Yan M."/>
            <person name="Riley R."/>
            <person name="Champramary S."/>
            <person name="Plett K.L."/>
            <person name="Tsai I.J."/>
            <person name="Slot J."/>
            <person name="Sipos G."/>
            <person name="Plett J."/>
            <person name="Nagy L.G."/>
            <person name="Grigoriev I.V."/>
        </authorList>
    </citation>
    <scope>NUCLEOTIDE SEQUENCE</scope>
    <source>
        <strain evidence="1">ICMP 16352</strain>
    </source>
</reference>
<accession>A0AA39NS23</accession>
<dbReference type="EMBL" id="JAUEPR010000058">
    <property type="protein sequence ID" value="KAK0470814.1"/>
    <property type="molecule type" value="Genomic_DNA"/>
</dbReference>